<dbReference type="Pfam" id="PF07727">
    <property type="entry name" value="RVT_2"/>
    <property type="match status" value="1"/>
</dbReference>
<proteinExistence type="predicted"/>
<sequence length="390" mass="44194">MHIPPGVTGFKTNHVCHLHKSIYGLKQAGRQWYTKLSSTLLSLGYKQSQHDHSLFTKMHNSTLTVLLIYVDDLILAGTNYAEIQSVKGHLHDLFKIKDLGPLKYFLGLEIARSQQGIFLSQRKYTLDILSDTGFLASKPCVTPMIRTSRLHQADGEPYSDPKLYRRLVGRLLYLTNTRPDISFAVQQLSQFMASPTNTHFKAMTRVLRYLKLSPGQGLFYPSSSSLQFKAFSDSDWGACQDTRKSITGYCVFLGDSLISWRAKKQQTVARSSSEAEYRALAATSCELQWLTYLITSFLPHITPSLLFCDNASACHIANNNVFHERTKHIEIDCHIVREKLQQKLFHLLPISSKEQYADILTKPLDPQPFHYLLSKLGTLPISLALFEGGY</sequence>
<dbReference type="SUPFAM" id="SSF56672">
    <property type="entry name" value="DNA/RNA polymerases"/>
    <property type="match status" value="1"/>
</dbReference>
<dbReference type="PANTHER" id="PTHR11439">
    <property type="entry name" value="GAG-POL-RELATED RETROTRANSPOSON"/>
    <property type="match status" value="1"/>
</dbReference>
<dbReference type="Proteomes" id="UP001497480">
    <property type="component" value="Unassembled WGS sequence"/>
</dbReference>
<evidence type="ECO:0000313" key="3">
    <source>
        <dbReference type="Proteomes" id="UP001497480"/>
    </source>
</evidence>
<keyword evidence="3" id="KW-1185">Reference proteome</keyword>
<gene>
    <name evidence="2" type="ORF">LLUT_LOCUS760</name>
</gene>
<dbReference type="PANTHER" id="PTHR11439:SF498">
    <property type="entry name" value="DNAK FAMILY PROTEIN"/>
    <property type="match status" value="1"/>
</dbReference>
<comment type="caution">
    <text evidence="2">The sequence shown here is derived from an EMBL/GenBank/DDBJ whole genome shotgun (WGS) entry which is preliminary data.</text>
</comment>
<evidence type="ECO:0000313" key="2">
    <source>
        <dbReference type="EMBL" id="CAL0299700.1"/>
    </source>
</evidence>
<reference evidence="2 3" key="1">
    <citation type="submission" date="2024-03" db="EMBL/GenBank/DDBJ databases">
        <authorList>
            <person name="Martinez-Hernandez J."/>
        </authorList>
    </citation>
    <scope>NUCLEOTIDE SEQUENCE [LARGE SCALE GENOMIC DNA]</scope>
</reference>
<evidence type="ECO:0000259" key="1">
    <source>
        <dbReference type="Pfam" id="PF07727"/>
    </source>
</evidence>
<dbReference type="CDD" id="cd09272">
    <property type="entry name" value="RNase_HI_RT_Ty1"/>
    <property type="match status" value="1"/>
</dbReference>
<organism evidence="2 3">
    <name type="scientific">Lupinus luteus</name>
    <name type="common">European yellow lupine</name>
    <dbReference type="NCBI Taxonomy" id="3873"/>
    <lineage>
        <taxon>Eukaryota</taxon>
        <taxon>Viridiplantae</taxon>
        <taxon>Streptophyta</taxon>
        <taxon>Embryophyta</taxon>
        <taxon>Tracheophyta</taxon>
        <taxon>Spermatophyta</taxon>
        <taxon>Magnoliopsida</taxon>
        <taxon>eudicotyledons</taxon>
        <taxon>Gunneridae</taxon>
        <taxon>Pentapetalae</taxon>
        <taxon>rosids</taxon>
        <taxon>fabids</taxon>
        <taxon>Fabales</taxon>
        <taxon>Fabaceae</taxon>
        <taxon>Papilionoideae</taxon>
        <taxon>50 kb inversion clade</taxon>
        <taxon>genistoids sensu lato</taxon>
        <taxon>core genistoids</taxon>
        <taxon>Genisteae</taxon>
        <taxon>Lupinus</taxon>
    </lineage>
</organism>
<dbReference type="InterPro" id="IPR043502">
    <property type="entry name" value="DNA/RNA_pol_sf"/>
</dbReference>
<dbReference type="AlphaFoldDB" id="A0AAV1VRV6"/>
<accession>A0AAV1VRV6</accession>
<name>A0AAV1VRV6_LUPLU</name>
<dbReference type="InterPro" id="IPR013103">
    <property type="entry name" value="RVT_2"/>
</dbReference>
<feature type="domain" description="Reverse transcriptase Ty1/copia-type" evidence="1">
    <location>
        <begin position="3"/>
        <end position="145"/>
    </location>
</feature>
<protein>
    <recommendedName>
        <fullName evidence="1">Reverse transcriptase Ty1/copia-type domain-containing protein</fullName>
    </recommendedName>
</protein>
<dbReference type="EMBL" id="CAXHTB010000001">
    <property type="protein sequence ID" value="CAL0299700.1"/>
    <property type="molecule type" value="Genomic_DNA"/>
</dbReference>